<sequence length="97" mass="10273">MSIARIAIRSVAFKSARAAVPTMAARSFAGAAVMQKDVVQDLFIKELKAYKPQPVSASDESSAKELKLPAAPAVPQVDADLTQQLAAYDAEPEEVAN</sequence>
<evidence type="ECO:0000313" key="2">
    <source>
        <dbReference type="EMBL" id="KAG2213026.1"/>
    </source>
</evidence>
<proteinExistence type="predicted"/>
<dbReference type="AlphaFoldDB" id="A0A8H7RKX0"/>
<dbReference type="PANTHER" id="PTHR28207">
    <property type="entry name" value="ATP SYNTHASE SUBUNIT H, MITOCHONDRIAL"/>
    <property type="match status" value="1"/>
</dbReference>
<name>A0A8H7RKX0_9FUNG</name>
<dbReference type="Pfam" id="PF10775">
    <property type="entry name" value="ATP_sub_h"/>
    <property type="match status" value="1"/>
</dbReference>
<dbReference type="PANTHER" id="PTHR28207:SF1">
    <property type="entry name" value="ATP SYNTHASE SUBUNIT H, MITOCHONDRIAL"/>
    <property type="match status" value="1"/>
</dbReference>
<evidence type="ECO:0000313" key="3">
    <source>
        <dbReference type="Proteomes" id="UP000603453"/>
    </source>
</evidence>
<dbReference type="OrthoDB" id="274752at2759"/>
<comment type="caution">
    <text evidence="2">The sequence shown here is derived from an EMBL/GenBank/DDBJ whole genome shotgun (WGS) entry which is preliminary data.</text>
</comment>
<organism evidence="2 3">
    <name type="scientific">Mucor saturninus</name>
    <dbReference type="NCBI Taxonomy" id="64648"/>
    <lineage>
        <taxon>Eukaryota</taxon>
        <taxon>Fungi</taxon>
        <taxon>Fungi incertae sedis</taxon>
        <taxon>Mucoromycota</taxon>
        <taxon>Mucoromycotina</taxon>
        <taxon>Mucoromycetes</taxon>
        <taxon>Mucorales</taxon>
        <taxon>Mucorineae</taxon>
        <taxon>Mucoraceae</taxon>
        <taxon>Mucor</taxon>
    </lineage>
</organism>
<dbReference type="Proteomes" id="UP000603453">
    <property type="component" value="Unassembled WGS sequence"/>
</dbReference>
<feature type="region of interest" description="Disordered" evidence="1">
    <location>
        <begin position="53"/>
        <end position="72"/>
    </location>
</feature>
<reference evidence="2" key="1">
    <citation type="submission" date="2020-12" db="EMBL/GenBank/DDBJ databases">
        <title>Metabolic potential, ecology and presence of endohyphal bacteria is reflected in genomic diversity of Mucoromycotina.</title>
        <authorList>
            <person name="Muszewska A."/>
            <person name="Okrasinska A."/>
            <person name="Steczkiewicz K."/>
            <person name="Drgas O."/>
            <person name="Orlowska M."/>
            <person name="Perlinska-Lenart U."/>
            <person name="Aleksandrzak-Piekarczyk T."/>
            <person name="Szatraj K."/>
            <person name="Zielenkiewicz U."/>
            <person name="Pilsyk S."/>
            <person name="Malc E."/>
            <person name="Mieczkowski P."/>
            <person name="Kruszewska J.S."/>
            <person name="Biernat P."/>
            <person name="Pawlowska J."/>
        </authorList>
    </citation>
    <scope>NUCLEOTIDE SEQUENCE</scope>
    <source>
        <strain evidence="2">WA0000017839</strain>
    </source>
</reference>
<accession>A0A8H7RKX0</accession>
<gene>
    <name evidence="2" type="ORF">INT47_011175</name>
</gene>
<protein>
    <submittedName>
        <fullName evidence="2">Uncharacterized protein</fullName>
    </submittedName>
</protein>
<dbReference type="InterPro" id="IPR019711">
    <property type="entry name" value="ATP_synth_F0_suH"/>
</dbReference>
<evidence type="ECO:0000256" key="1">
    <source>
        <dbReference type="SAM" id="MobiDB-lite"/>
    </source>
</evidence>
<keyword evidence="3" id="KW-1185">Reference proteome</keyword>
<dbReference type="GO" id="GO:0046933">
    <property type="term" value="F:proton-transporting ATP synthase activity, rotational mechanism"/>
    <property type="evidence" value="ECO:0007669"/>
    <property type="project" value="TreeGrafter"/>
</dbReference>
<dbReference type="EMBL" id="JAEPRD010000004">
    <property type="protein sequence ID" value="KAG2213026.1"/>
    <property type="molecule type" value="Genomic_DNA"/>
</dbReference>